<keyword evidence="2" id="KW-0805">Transcription regulation</keyword>
<dbReference type="Pfam" id="PF00126">
    <property type="entry name" value="HTH_1"/>
    <property type="match status" value="1"/>
</dbReference>
<keyword evidence="8" id="KW-1185">Reference proteome</keyword>
<dbReference type="InterPro" id="IPR036388">
    <property type="entry name" value="WH-like_DNA-bd_sf"/>
</dbReference>
<dbReference type="PROSITE" id="PS50931">
    <property type="entry name" value="HTH_LYSR"/>
    <property type="match status" value="1"/>
</dbReference>
<dbReference type="InterPro" id="IPR000847">
    <property type="entry name" value="LysR_HTH_N"/>
</dbReference>
<reference evidence="8" key="1">
    <citation type="journal article" date="2019" name="Int. J. Syst. Evol. Microbiol.">
        <title>The Global Catalogue of Microorganisms (GCM) 10K type strain sequencing project: providing services to taxonomists for standard genome sequencing and annotation.</title>
        <authorList>
            <consortium name="The Broad Institute Genomics Platform"/>
            <consortium name="The Broad Institute Genome Sequencing Center for Infectious Disease"/>
            <person name="Wu L."/>
            <person name="Ma J."/>
        </authorList>
    </citation>
    <scope>NUCLEOTIDE SEQUENCE [LARGE SCALE GENOMIC DNA]</scope>
    <source>
        <strain evidence="8">JCM 14046</strain>
    </source>
</reference>
<keyword evidence="4" id="KW-0010">Activator</keyword>
<protein>
    <submittedName>
        <fullName evidence="7">LysR family transcriptional regulator ArgP</fullName>
    </submittedName>
</protein>
<dbReference type="SUPFAM" id="SSF53850">
    <property type="entry name" value="Periplasmic binding protein-like II"/>
    <property type="match status" value="1"/>
</dbReference>
<feature type="domain" description="HTH lysR-type" evidence="6">
    <location>
        <begin position="1"/>
        <end position="58"/>
    </location>
</feature>
<evidence type="ECO:0000313" key="7">
    <source>
        <dbReference type="EMBL" id="GAA1908123.1"/>
    </source>
</evidence>
<dbReference type="InterPro" id="IPR036390">
    <property type="entry name" value="WH_DNA-bd_sf"/>
</dbReference>
<evidence type="ECO:0000313" key="8">
    <source>
        <dbReference type="Proteomes" id="UP001501612"/>
    </source>
</evidence>
<dbReference type="InterPro" id="IPR050176">
    <property type="entry name" value="LTTR"/>
</dbReference>
<evidence type="ECO:0000256" key="5">
    <source>
        <dbReference type="ARBA" id="ARBA00023163"/>
    </source>
</evidence>
<dbReference type="NCBIfam" id="NF002964">
    <property type="entry name" value="PRK03635.1"/>
    <property type="match status" value="1"/>
</dbReference>
<keyword evidence="3" id="KW-0238">DNA-binding</keyword>
<dbReference type="NCBIfam" id="TIGR03298">
    <property type="entry name" value="argP"/>
    <property type="match status" value="1"/>
</dbReference>
<organism evidence="7 8">
    <name type="scientific">Nocardioides lentus</name>
    <dbReference type="NCBI Taxonomy" id="338077"/>
    <lineage>
        <taxon>Bacteria</taxon>
        <taxon>Bacillati</taxon>
        <taxon>Actinomycetota</taxon>
        <taxon>Actinomycetes</taxon>
        <taxon>Propionibacteriales</taxon>
        <taxon>Nocardioidaceae</taxon>
        <taxon>Nocardioides</taxon>
    </lineage>
</organism>
<evidence type="ECO:0000256" key="4">
    <source>
        <dbReference type="ARBA" id="ARBA00023159"/>
    </source>
</evidence>
<comment type="similarity">
    <text evidence="1">Belongs to the LysR transcriptional regulatory family.</text>
</comment>
<evidence type="ECO:0000256" key="2">
    <source>
        <dbReference type="ARBA" id="ARBA00023015"/>
    </source>
</evidence>
<evidence type="ECO:0000256" key="3">
    <source>
        <dbReference type="ARBA" id="ARBA00023125"/>
    </source>
</evidence>
<gene>
    <name evidence="7" type="ORF">GCM10009737_06330</name>
</gene>
<comment type="caution">
    <text evidence="7">The sequence shown here is derived from an EMBL/GenBank/DDBJ whole genome shotgun (WGS) entry which is preliminary data.</text>
</comment>
<dbReference type="Gene3D" id="1.10.10.10">
    <property type="entry name" value="Winged helix-like DNA-binding domain superfamily/Winged helix DNA-binding domain"/>
    <property type="match status" value="1"/>
</dbReference>
<dbReference type="RefSeq" id="WP_344003580.1">
    <property type="nucleotide sequence ID" value="NZ_BAAAMY010000001.1"/>
</dbReference>
<dbReference type="Proteomes" id="UP001501612">
    <property type="component" value="Unassembled WGS sequence"/>
</dbReference>
<dbReference type="InterPro" id="IPR017685">
    <property type="entry name" value="ArgP"/>
</dbReference>
<sequence length="296" mass="31328">MYAPAQLAALVAVVDGGTFEAAARALHVTPSAVSQRVRALESQVGQVLVTRAAPCRATASGEVLVALGRQTALLAAETAQRLGGRTGVRRAAVAVNADSLATWFRAVVAEVARWEDVALELHVRDQDVTTRLLREGRVLAAVTSDPAPVQGCAVRPLGTIRYHPVVARPLLERVGGSPGSRGPAGPAGRVDWSRLPLVHFDAADALQHDWLAARGHPVPEVVHRVPTTADLAEAVRCGLGWGMLLDGQLGDDLEAGRLVRLGPDPVLVPLHWQRWRVDSPLLDDLTTAVLRAASTG</sequence>
<dbReference type="PANTHER" id="PTHR30579">
    <property type="entry name" value="TRANSCRIPTIONAL REGULATOR"/>
    <property type="match status" value="1"/>
</dbReference>
<keyword evidence="5" id="KW-0804">Transcription</keyword>
<dbReference type="EMBL" id="BAAAMY010000001">
    <property type="protein sequence ID" value="GAA1908123.1"/>
    <property type="molecule type" value="Genomic_DNA"/>
</dbReference>
<dbReference type="InterPro" id="IPR005119">
    <property type="entry name" value="LysR_subst-bd"/>
</dbReference>
<dbReference type="PANTHER" id="PTHR30579:SF2">
    <property type="entry name" value="HTH-TYPE TRANSCRIPTIONAL REGULATOR ARGP"/>
    <property type="match status" value="1"/>
</dbReference>
<evidence type="ECO:0000259" key="6">
    <source>
        <dbReference type="PROSITE" id="PS50931"/>
    </source>
</evidence>
<proteinExistence type="inferred from homology"/>
<name>A0ABP5AAU6_9ACTN</name>
<dbReference type="Gene3D" id="3.40.190.290">
    <property type="match status" value="1"/>
</dbReference>
<dbReference type="SUPFAM" id="SSF46785">
    <property type="entry name" value="Winged helix' DNA-binding domain"/>
    <property type="match status" value="1"/>
</dbReference>
<accession>A0ABP5AAU6</accession>
<evidence type="ECO:0000256" key="1">
    <source>
        <dbReference type="ARBA" id="ARBA00009437"/>
    </source>
</evidence>
<dbReference type="PRINTS" id="PR00039">
    <property type="entry name" value="HTHLYSR"/>
</dbReference>
<dbReference type="Pfam" id="PF03466">
    <property type="entry name" value="LysR_substrate"/>
    <property type="match status" value="1"/>
</dbReference>